<dbReference type="Pfam" id="PF08448">
    <property type="entry name" value="PAS_4"/>
    <property type="match status" value="1"/>
</dbReference>
<dbReference type="InterPro" id="IPR000014">
    <property type="entry name" value="PAS"/>
</dbReference>
<keyword evidence="6" id="KW-1185">Reference proteome</keyword>
<dbReference type="SMART" id="SM00091">
    <property type="entry name" value="PAS"/>
    <property type="match status" value="1"/>
</dbReference>
<dbReference type="PROSITE" id="PS50112">
    <property type="entry name" value="PAS"/>
    <property type="match status" value="1"/>
</dbReference>
<accession>A0ABY0IQE4</accession>
<reference evidence="5 6" key="1">
    <citation type="submission" date="2019-02" db="EMBL/GenBank/DDBJ databases">
        <title>Genomic Encyclopedia of Type Strains, Phase IV (KMG-IV): sequencing the most valuable type-strain genomes for metagenomic binning, comparative biology and taxonomic classification.</title>
        <authorList>
            <person name="Goeker M."/>
        </authorList>
    </citation>
    <scope>NUCLEOTIDE SEQUENCE [LARGE SCALE GENOMIC DNA]</scope>
    <source>
        <strain evidence="5 6">DSM 21223</strain>
    </source>
</reference>
<dbReference type="InterPro" id="IPR043128">
    <property type="entry name" value="Rev_trsase/Diguanyl_cyclase"/>
</dbReference>
<evidence type="ECO:0000259" key="3">
    <source>
        <dbReference type="PROSITE" id="PS50112"/>
    </source>
</evidence>
<dbReference type="SUPFAM" id="SSF55785">
    <property type="entry name" value="PYP-like sensor domain (PAS domain)"/>
    <property type="match status" value="1"/>
</dbReference>
<comment type="catalytic activity">
    <reaction evidence="2">
        <text>2 GTP = 3',3'-c-di-GMP + 2 diphosphate</text>
        <dbReference type="Rhea" id="RHEA:24898"/>
        <dbReference type="ChEBI" id="CHEBI:33019"/>
        <dbReference type="ChEBI" id="CHEBI:37565"/>
        <dbReference type="ChEBI" id="CHEBI:58805"/>
        <dbReference type="EC" id="2.7.7.65"/>
    </reaction>
</comment>
<feature type="domain" description="GGDEF" evidence="4">
    <location>
        <begin position="180"/>
        <end position="317"/>
    </location>
</feature>
<dbReference type="EMBL" id="SHKM01000003">
    <property type="protein sequence ID" value="RZT75879.1"/>
    <property type="molecule type" value="Genomic_DNA"/>
</dbReference>
<dbReference type="InterPro" id="IPR013656">
    <property type="entry name" value="PAS_4"/>
</dbReference>
<dbReference type="EC" id="2.7.7.65" evidence="1"/>
<comment type="caution">
    <text evidence="5">The sequence shown here is derived from an EMBL/GenBank/DDBJ whole genome shotgun (WGS) entry which is preliminary data.</text>
</comment>
<dbReference type="InterPro" id="IPR000160">
    <property type="entry name" value="GGDEF_dom"/>
</dbReference>
<dbReference type="PROSITE" id="PS50887">
    <property type="entry name" value="GGDEF"/>
    <property type="match status" value="1"/>
</dbReference>
<dbReference type="Pfam" id="PF00990">
    <property type="entry name" value="GGDEF"/>
    <property type="match status" value="1"/>
</dbReference>
<evidence type="ECO:0000259" key="4">
    <source>
        <dbReference type="PROSITE" id="PS50887"/>
    </source>
</evidence>
<dbReference type="SUPFAM" id="SSF55073">
    <property type="entry name" value="Nucleotide cyclase"/>
    <property type="match status" value="1"/>
</dbReference>
<dbReference type="InterPro" id="IPR029787">
    <property type="entry name" value="Nucleotide_cyclase"/>
</dbReference>
<name>A0ABY0IQE4_9RHOO</name>
<dbReference type="InterPro" id="IPR050469">
    <property type="entry name" value="Diguanylate_Cyclase"/>
</dbReference>
<organism evidence="5 6">
    <name type="scientific">Azospira oryzae</name>
    <dbReference type="NCBI Taxonomy" id="146939"/>
    <lineage>
        <taxon>Bacteria</taxon>
        <taxon>Pseudomonadati</taxon>
        <taxon>Pseudomonadota</taxon>
        <taxon>Betaproteobacteria</taxon>
        <taxon>Rhodocyclales</taxon>
        <taxon>Rhodocyclaceae</taxon>
        <taxon>Azospira</taxon>
    </lineage>
</organism>
<evidence type="ECO:0000313" key="5">
    <source>
        <dbReference type="EMBL" id="RZT75879.1"/>
    </source>
</evidence>
<dbReference type="CDD" id="cd01949">
    <property type="entry name" value="GGDEF"/>
    <property type="match status" value="1"/>
</dbReference>
<evidence type="ECO:0000313" key="6">
    <source>
        <dbReference type="Proteomes" id="UP000292136"/>
    </source>
</evidence>
<sequence>MGHPHLAAPLLLELAHTVNEGLILIDAEGKVQLWNRWLAERSGVSAQEIQGRRLEEVFPHLANSRLAHAVQTALQQQLPAILSQTLNRRPFPLQDHLHNDAHPIEQAITIAPLARESGHIHCLIQIQDVTAAVRREQQLREQAQQLQALSNIDGLTGVANRRSFDARFQEEFQRAQRHGSDISVLMLDIDYFKEYNDCYGHQAGDTCLTVVANTLRRCLQRGGDFVARYGGEEFAVVLPGASHGAACKLASSLQQEISRLGIPHANSHAASHLSISVGVATHTPQRNDRAQDLLRGADIALYQAKRQGRNRVVSADALDLTVQPEKLM</sequence>
<dbReference type="Proteomes" id="UP000292136">
    <property type="component" value="Unassembled WGS sequence"/>
</dbReference>
<dbReference type="NCBIfam" id="TIGR00229">
    <property type="entry name" value="sensory_box"/>
    <property type="match status" value="1"/>
</dbReference>
<dbReference type="InterPro" id="IPR035965">
    <property type="entry name" value="PAS-like_dom_sf"/>
</dbReference>
<feature type="domain" description="PAS" evidence="3">
    <location>
        <begin position="7"/>
        <end position="77"/>
    </location>
</feature>
<dbReference type="Gene3D" id="3.30.70.270">
    <property type="match status" value="1"/>
</dbReference>
<dbReference type="NCBIfam" id="TIGR00254">
    <property type="entry name" value="GGDEF"/>
    <property type="match status" value="1"/>
</dbReference>
<evidence type="ECO:0000256" key="1">
    <source>
        <dbReference type="ARBA" id="ARBA00012528"/>
    </source>
</evidence>
<dbReference type="RefSeq" id="WP_130460132.1">
    <property type="nucleotide sequence ID" value="NZ_SHKM01000003.1"/>
</dbReference>
<gene>
    <name evidence="5" type="ORF">EV678_3066</name>
</gene>
<proteinExistence type="predicted"/>
<dbReference type="Gene3D" id="3.30.450.20">
    <property type="entry name" value="PAS domain"/>
    <property type="match status" value="1"/>
</dbReference>
<evidence type="ECO:0000256" key="2">
    <source>
        <dbReference type="ARBA" id="ARBA00034247"/>
    </source>
</evidence>
<dbReference type="PANTHER" id="PTHR45138:SF9">
    <property type="entry name" value="DIGUANYLATE CYCLASE DGCM-RELATED"/>
    <property type="match status" value="1"/>
</dbReference>
<protein>
    <recommendedName>
        <fullName evidence="1">diguanylate cyclase</fullName>
        <ecNumber evidence="1">2.7.7.65</ecNumber>
    </recommendedName>
</protein>
<dbReference type="SMART" id="SM00267">
    <property type="entry name" value="GGDEF"/>
    <property type="match status" value="1"/>
</dbReference>
<dbReference type="CDD" id="cd00130">
    <property type="entry name" value="PAS"/>
    <property type="match status" value="1"/>
</dbReference>
<dbReference type="PANTHER" id="PTHR45138">
    <property type="entry name" value="REGULATORY COMPONENTS OF SENSORY TRANSDUCTION SYSTEM"/>
    <property type="match status" value="1"/>
</dbReference>